<reference evidence="1 2" key="1">
    <citation type="submission" date="2016-10" db="EMBL/GenBank/DDBJ databases">
        <title>The Draft Genome Sequence of Actinokineospora bangkokensis 44EHWT reveals the biosynthetic pathway of antifungal compounds Thailandins with unusual extender unit butylmalonyl-CoA.</title>
        <authorList>
            <person name="Greule A."/>
            <person name="Intra B."/>
            <person name="Flemming S."/>
            <person name="Rommel M.G."/>
            <person name="Panbangred W."/>
            <person name="Bechthold A."/>
        </authorList>
    </citation>
    <scope>NUCLEOTIDE SEQUENCE [LARGE SCALE GENOMIC DNA]</scope>
    <source>
        <strain evidence="1 2">44EHW</strain>
    </source>
</reference>
<keyword evidence="2" id="KW-1185">Reference proteome</keyword>
<organism evidence="1 2">
    <name type="scientific">Actinokineospora bangkokensis</name>
    <dbReference type="NCBI Taxonomy" id="1193682"/>
    <lineage>
        <taxon>Bacteria</taxon>
        <taxon>Bacillati</taxon>
        <taxon>Actinomycetota</taxon>
        <taxon>Actinomycetes</taxon>
        <taxon>Pseudonocardiales</taxon>
        <taxon>Pseudonocardiaceae</taxon>
        <taxon>Actinokineospora</taxon>
    </lineage>
</organism>
<sequence length="92" mass="9144">MKYTTLNLLGTTGKPLPTCSDLPIFGGGLDAQAGRERVAALGASAAHIAALTTVHTTAQGGMPTLGGQTVVTATGLDVPARPRSALGESLTT</sequence>
<dbReference type="AlphaFoldDB" id="A0A1Q9LDY4"/>
<dbReference type="EMBL" id="MKQR01000028">
    <property type="protein sequence ID" value="OLR90224.1"/>
    <property type="molecule type" value="Genomic_DNA"/>
</dbReference>
<comment type="caution">
    <text evidence="1">The sequence shown here is derived from an EMBL/GenBank/DDBJ whole genome shotgun (WGS) entry which is preliminary data.</text>
</comment>
<dbReference type="STRING" id="1193682.BJP25_04515"/>
<dbReference type="RefSeq" id="WP_075978430.1">
    <property type="nucleotide sequence ID" value="NZ_MKQR01000028.1"/>
</dbReference>
<proteinExistence type="predicted"/>
<evidence type="ECO:0000313" key="2">
    <source>
        <dbReference type="Proteomes" id="UP000186040"/>
    </source>
</evidence>
<gene>
    <name evidence="1" type="ORF">BJP25_04515</name>
</gene>
<name>A0A1Q9LDY4_9PSEU</name>
<dbReference type="Proteomes" id="UP000186040">
    <property type="component" value="Unassembled WGS sequence"/>
</dbReference>
<accession>A0A1Q9LDY4</accession>
<evidence type="ECO:0000313" key="1">
    <source>
        <dbReference type="EMBL" id="OLR90224.1"/>
    </source>
</evidence>
<protein>
    <submittedName>
        <fullName evidence="1">Uncharacterized protein</fullName>
    </submittedName>
</protein>